<dbReference type="AlphaFoldDB" id="A9GK97"/>
<feature type="compositionally biased region" description="Basic and acidic residues" evidence="1">
    <location>
        <begin position="17"/>
        <end position="29"/>
    </location>
</feature>
<organism evidence="2 3">
    <name type="scientific">Sorangium cellulosum (strain So ce56)</name>
    <name type="common">Polyangium cellulosum (strain So ce56)</name>
    <dbReference type="NCBI Taxonomy" id="448385"/>
    <lineage>
        <taxon>Bacteria</taxon>
        <taxon>Pseudomonadati</taxon>
        <taxon>Myxococcota</taxon>
        <taxon>Polyangia</taxon>
        <taxon>Polyangiales</taxon>
        <taxon>Polyangiaceae</taxon>
        <taxon>Sorangium</taxon>
    </lineage>
</organism>
<accession>A9GK97</accession>
<feature type="region of interest" description="Disordered" evidence="1">
    <location>
        <begin position="1"/>
        <end position="29"/>
    </location>
</feature>
<dbReference type="EMBL" id="AM746676">
    <property type="protein sequence ID" value="CAN96553.1"/>
    <property type="molecule type" value="Genomic_DNA"/>
</dbReference>
<gene>
    <name evidence="2" type="ordered locus">sce6386</name>
</gene>
<sequence>MGSRTVDPFDDASAFDRVGHERGPAFDAEHLEMDPRRRGPIRQRIGWTSGSTVLPEARDRIGVVHQLAGKKELLTQDADERARGTFGKLEEVGRARLLAIAIQGHEDALALEAVPLSDEASGTFDDRGATRGAELGPERQGQVSFEGEVSVRVELAQGPDGFAVARSRAALSPSEPAATPSLESLDAALLGGVEWILEADIEMLQARVADKSLLRLIGKCLHVGGLDGAEFSAPEDGTVLGSVLSPLLGNVYLHRVSGNHVLSDEIRR</sequence>
<reference evidence="2 3" key="1">
    <citation type="journal article" date="2007" name="Nat. Biotechnol.">
        <title>Complete genome sequence of the myxobacterium Sorangium cellulosum.</title>
        <authorList>
            <person name="Schneiker S."/>
            <person name="Perlova O."/>
            <person name="Kaiser O."/>
            <person name="Gerth K."/>
            <person name="Alici A."/>
            <person name="Altmeyer M.O."/>
            <person name="Bartels D."/>
            <person name="Bekel T."/>
            <person name="Beyer S."/>
            <person name="Bode E."/>
            <person name="Bode H.B."/>
            <person name="Bolten C.J."/>
            <person name="Choudhuri J.V."/>
            <person name="Doss S."/>
            <person name="Elnakady Y.A."/>
            <person name="Frank B."/>
            <person name="Gaigalat L."/>
            <person name="Goesmann A."/>
            <person name="Groeger C."/>
            <person name="Gross F."/>
            <person name="Jelsbak L."/>
            <person name="Jelsbak L."/>
            <person name="Kalinowski J."/>
            <person name="Kegler C."/>
            <person name="Knauber T."/>
            <person name="Konietzny S."/>
            <person name="Kopp M."/>
            <person name="Krause L."/>
            <person name="Krug D."/>
            <person name="Linke B."/>
            <person name="Mahmud T."/>
            <person name="Martinez-Arias R."/>
            <person name="McHardy A.C."/>
            <person name="Merai M."/>
            <person name="Meyer F."/>
            <person name="Mormann S."/>
            <person name="Munoz-Dorado J."/>
            <person name="Perez J."/>
            <person name="Pradella S."/>
            <person name="Rachid S."/>
            <person name="Raddatz G."/>
            <person name="Rosenau F."/>
            <person name="Rueckert C."/>
            <person name="Sasse F."/>
            <person name="Scharfe M."/>
            <person name="Schuster S.C."/>
            <person name="Suen G."/>
            <person name="Treuner-Lange A."/>
            <person name="Velicer G.J."/>
            <person name="Vorholter F.-J."/>
            <person name="Weissman K.J."/>
            <person name="Welch R.D."/>
            <person name="Wenzel S.C."/>
            <person name="Whitworth D.E."/>
            <person name="Wilhelm S."/>
            <person name="Wittmann C."/>
            <person name="Bloecker H."/>
            <person name="Puehler A."/>
            <person name="Mueller R."/>
        </authorList>
    </citation>
    <scope>NUCLEOTIDE SEQUENCE [LARGE SCALE GENOMIC DNA]</scope>
    <source>
        <strain evidence="3">So ce56</strain>
    </source>
</reference>
<feature type="region of interest" description="Disordered" evidence="1">
    <location>
        <begin position="121"/>
        <end position="140"/>
    </location>
</feature>
<dbReference type="Proteomes" id="UP000002139">
    <property type="component" value="Chromosome"/>
</dbReference>
<name>A9GK97_SORC5</name>
<dbReference type="eggNOG" id="COG3344">
    <property type="taxonomic scope" value="Bacteria"/>
</dbReference>
<proteinExistence type="predicted"/>
<evidence type="ECO:0000313" key="2">
    <source>
        <dbReference type="EMBL" id="CAN96553.1"/>
    </source>
</evidence>
<dbReference type="STRING" id="448385.sce6386"/>
<keyword evidence="3" id="KW-1185">Reference proteome</keyword>
<evidence type="ECO:0000256" key="1">
    <source>
        <dbReference type="SAM" id="MobiDB-lite"/>
    </source>
</evidence>
<evidence type="ECO:0000313" key="3">
    <source>
        <dbReference type="Proteomes" id="UP000002139"/>
    </source>
</evidence>
<dbReference type="HOGENOM" id="CLU_1037871_0_0_7"/>
<protein>
    <submittedName>
        <fullName evidence="2">Maturase</fullName>
    </submittedName>
</protein>
<dbReference type="KEGG" id="scl:sce6386"/>